<dbReference type="InterPro" id="IPR016142">
    <property type="entry name" value="Citrate_synth-like_lrg_a-sub"/>
</dbReference>
<dbReference type="Gene3D" id="1.10.230.10">
    <property type="entry name" value="Cytochrome P450-Terp, domain 2"/>
    <property type="match status" value="1"/>
</dbReference>
<dbReference type="AlphaFoldDB" id="A0A1G2RXX7"/>
<dbReference type="InterPro" id="IPR002020">
    <property type="entry name" value="Citrate_synthase"/>
</dbReference>
<dbReference type="EC" id="2.3.3.16" evidence="3"/>
<dbReference type="GO" id="GO:0005975">
    <property type="term" value="P:carbohydrate metabolic process"/>
    <property type="evidence" value="ECO:0007669"/>
    <property type="project" value="TreeGrafter"/>
</dbReference>
<comment type="similarity">
    <text evidence="2">Belongs to the citrate synthase family.</text>
</comment>
<organism evidence="5 6">
    <name type="scientific">Candidatus Wildermuthbacteria bacterium RIFCSPLOWO2_12_FULL_40_9</name>
    <dbReference type="NCBI Taxonomy" id="1802467"/>
    <lineage>
        <taxon>Bacteria</taxon>
        <taxon>Candidatus Wildermuthiibacteriota</taxon>
    </lineage>
</organism>
<evidence type="ECO:0000256" key="4">
    <source>
        <dbReference type="ARBA" id="ARBA00022679"/>
    </source>
</evidence>
<dbReference type="GO" id="GO:0006099">
    <property type="term" value="P:tricarboxylic acid cycle"/>
    <property type="evidence" value="ECO:0007669"/>
    <property type="project" value="UniProtKB-UniPathway"/>
</dbReference>
<dbReference type="EMBL" id="MHUM01000003">
    <property type="protein sequence ID" value="OHA77269.1"/>
    <property type="molecule type" value="Genomic_DNA"/>
</dbReference>
<dbReference type="UniPathway" id="UPA00223"/>
<dbReference type="PANTHER" id="PTHR11739:SF4">
    <property type="entry name" value="CITRATE SYNTHASE, PEROXISOMAL"/>
    <property type="match status" value="1"/>
</dbReference>
<reference evidence="5 6" key="1">
    <citation type="journal article" date="2016" name="Nat. Commun.">
        <title>Thousands of microbial genomes shed light on interconnected biogeochemical processes in an aquifer system.</title>
        <authorList>
            <person name="Anantharaman K."/>
            <person name="Brown C.T."/>
            <person name="Hug L.A."/>
            <person name="Sharon I."/>
            <person name="Castelle C.J."/>
            <person name="Probst A.J."/>
            <person name="Thomas B.C."/>
            <person name="Singh A."/>
            <person name="Wilkins M.J."/>
            <person name="Karaoz U."/>
            <person name="Brodie E.L."/>
            <person name="Williams K.H."/>
            <person name="Hubbard S.S."/>
            <person name="Banfield J.F."/>
        </authorList>
    </citation>
    <scope>NUCLEOTIDE SEQUENCE [LARGE SCALE GENOMIC DNA]</scope>
</reference>
<evidence type="ECO:0000256" key="2">
    <source>
        <dbReference type="ARBA" id="ARBA00010566"/>
    </source>
</evidence>
<dbReference type="Proteomes" id="UP000177853">
    <property type="component" value="Unassembled WGS sequence"/>
</dbReference>
<dbReference type="PANTHER" id="PTHR11739">
    <property type="entry name" value="CITRATE SYNTHASE"/>
    <property type="match status" value="1"/>
</dbReference>
<dbReference type="GO" id="GO:0036440">
    <property type="term" value="F:citrate synthase activity"/>
    <property type="evidence" value="ECO:0007669"/>
    <property type="project" value="UniProtKB-EC"/>
</dbReference>
<name>A0A1G2RXX7_9BACT</name>
<evidence type="ECO:0000256" key="3">
    <source>
        <dbReference type="ARBA" id="ARBA00012972"/>
    </source>
</evidence>
<dbReference type="InterPro" id="IPR016143">
    <property type="entry name" value="Citrate_synth-like_sm_a-sub"/>
</dbReference>
<keyword evidence="4" id="KW-0808">Transferase</keyword>
<protein>
    <recommendedName>
        <fullName evidence="3">citrate synthase (unknown stereospecificity)</fullName>
        <ecNumber evidence="3">2.3.3.16</ecNumber>
    </recommendedName>
</protein>
<evidence type="ECO:0000313" key="6">
    <source>
        <dbReference type="Proteomes" id="UP000177853"/>
    </source>
</evidence>
<dbReference type="SUPFAM" id="SSF48256">
    <property type="entry name" value="Citrate synthase"/>
    <property type="match status" value="1"/>
</dbReference>
<evidence type="ECO:0000313" key="5">
    <source>
        <dbReference type="EMBL" id="OHA77269.1"/>
    </source>
</evidence>
<dbReference type="GO" id="GO:0005829">
    <property type="term" value="C:cytosol"/>
    <property type="evidence" value="ECO:0007669"/>
    <property type="project" value="TreeGrafter"/>
</dbReference>
<comment type="caution">
    <text evidence="5">The sequence shown here is derived from an EMBL/GenBank/DDBJ whole genome shotgun (WGS) entry which is preliminary data.</text>
</comment>
<accession>A0A1G2RXX7</accession>
<evidence type="ECO:0000256" key="1">
    <source>
        <dbReference type="ARBA" id="ARBA00005163"/>
    </source>
</evidence>
<dbReference type="Pfam" id="PF00285">
    <property type="entry name" value="Citrate_synt"/>
    <property type="match status" value="1"/>
</dbReference>
<dbReference type="Gene3D" id="1.10.580.10">
    <property type="entry name" value="Citrate Synthase, domain 1"/>
    <property type="match status" value="1"/>
</dbReference>
<comment type="pathway">
    <text evidence="1">Carbohydrate metabolism; tricarboxylic acid cycle.</text>
</comment>
<gene>
    <name evidence="5" type="ORF">A3H01_00575</name>
</gene>
<dbReference type="InterPro" id="IPR036969">
    <property type="entry name" value="Citrate_synthase_sf"/>
</dbReference>
<sequence>MAGFLVGSGTYHQGGFEAAMRELQILAIQNDVAAYIRRRIQAQARIAGFGHRFYNEDPRARVLMELCDQHHFGGEYVKVVRQADEILRIEKGIHMNIDGAGGAILLDLGFPVEIAPLIVLIGRGPMFAVAYLERLREGNKPFPIINVSDVFPEGGKRD</sequence>
<proteinExistence type="inferred from homology"/>